<reference evidence="1 2" key="2">
    <citation type="journal article" date="2022" name="Mol. Ecol. Resour.">
        <title>The genomes of chicory, endive, great burdock and yacon provide insights into Asteraceae paleo-polyploidization history and plant inulin production.</title>
        <authorList>
            <person name="Fan W."/>
            <person name="Wang S."/>
            <person name="Wang H."/>
            <person name="Wang A."/>
            <person name="Jiang F."/>
            <person name="Liu H."/>
            <person name="Zhao H."/>
            <person name="Xu D."/>
            <person name="Zhang Y."/>
        </authorList>
    </citation>
    <scope>NUCLEOTIDE SEQUENCE [LARGE SCALE GENOMIC DNA]</scope>
    <source>
        <strain evidence="2">cv. Punajuju</strain>
        <tissue evidence="1">Leaves</tissue>
    </source>
</reference>
<proteinExistence type="predicted"/>
<sequence length="102" mass="11865">MDCTEIEQRWRGSTSSEKQKRMHTGDKKQARRWRKGRGLAGGKRQEVTQYFHNIMQLTTKIENTNYSYKYINVHKIILSPSSLYKSPIIPPTNVASKPLLVN</sequence>
<gene>
    <name evidence="1" type="ORF">L2E82_32274</name>
</gene>
<accession>A0ACB9BH41</accession>
<protein>
    <submittedName>
        <fullName evidence="1">Uncharacterized protein</fullName>
    </submittedName>
</protein>
<comment type="caution">
    <text evidence="1">The sequence shown here is derived from an EMBL/GenBank/DDBJ whole genome shotgun (WGS) entry which is preliminary data.</text>
</comment>
<dbReference type="Proteomes" id="UP001055811">
    <property type="component" value="Linkage Group LG06"/>
</dbReference>
<evidence type="ECO:0000313" key="2">
    <source>
        <dbReference type="Proteomes" id="UP001055811"/>
    </source>
</evidence>
<evidence type="ECO:0000313" key="1">
    <source>
        <dbReference type="EMBL" id="KAI3721268.1"/>
    </source>
</evidence>
<reference evidence="2" key="1">
    <citation type="journal article" date="2022" name="Mol. Ecol. Resour.">
        <title>The genomes of chicory, endive, great burdock and yacon provide insights into Asteraceae palaeo-polyploidization history and plant inulin production.</title>
        <authorList>
            <person name="Fan W."/>
            <person name="Wang S."/>
            <person name="Wang H."/>
            <person name="Wang A."/>
            <person name="Jiang F."/>
            <person name="Liu H."/>
            <person name="Zhao H."/>
            <person name="Xu D."/>
            <person name="Zhang Y."/>
        </authorList>
    </citation>
    <scope>NUCLEOTIDE SEQUENCE [LARGE SCALE GENOMIC DNA]</scope>
    <source>
        <strain evidence="2">cv. Punajuju</strain>
    </source>
</reference>
<organism evidence="1 2">
    <name type="scientific">Cichorium intybus</name>
    <name type="common">Chicory</name>
    <dbReference type="NCBI Taxonomy" id="13427"/>
    <lineage>
        <taxon>Eukaryota</taxon>
        <taxon>Viridiplantae</taxon>
        <taxon>Streptophyta</taxon>
        <taxon>Embryophyta</taxon>
        <taxon>Tracheophyta</taxon>
        <taxon>Spermatophyta</taxon>
        <taxon>Magnoliopsida</taxon>
        <taxon>eudicotyledons</taxon>
        <taxon>Gunneridae</taxon>
        <taxon>Pentapetalae</taxon>
        <taxon>asterids</taxon>
        <taxon>campanulids</taxon>
        <taxon>Asterales</taxon>
        <taxon>Asteraceae</taxon>
        <taxon>Cichorioideae</taxon>
        <taxon>Cichorieae</taxon>
        <taxon>Cichoriinae</taxon>
        <taxon>Cichorium</taxon>
    </lineage>
</organism>
<dbReference type="EMBL" id="CM042014">
    <property type="protein sequence ID" value="KAI3721268.1"/>
    <property type="molecule type" value="Genomic_DNA"/>
</dbReference>
<name>A0ACB9BH41_CICIN</name>
<keyword evidence="2" id="KW-1185">Reference proteome</keyword>